<keyword evidence="5 6" id="KW-0472">Membrane</keyword>
<accession>A0ABY6M1X3</accession>
<keyword evidence="4 6" id="KW-1133">Transmembrane helix</keyword>
<feature type="transmembrane region" description="Helical" evidence="6">
    <location>
        <begin position="6"/>
        <end position="25"/>
    </location>
</feature>
<proteinExistence type="predicted"/>
<dbReference type="EMBL" id="CP081495">
    <property type="protein sequence ID" value="UYW01710.1"/>
    <property type="molecule type" value="Genomic_DNA"/>
</dbReference>
<dbReference type="NCBIfam" id="NF037997">
    <property type="entry name" value="Na_Pi_symport"/>
    <property type="match status" value="1"/>
</dbReference>
<reference evidence="7" key="1">
    <citation type="submission" date="2021-08" db="EMBL/GenBank/DDBJ databases">
        <title>Flavobacterium sp. strain CC-SYL302.</title>
        <authorList>
            <person name="Lin S.-Y."/>
            <person name="Lee T.-H."/>
            <person name="Young C.-C."/>
        </authorList>
    </citation>
    <scope>NUCLEOTIDE SEQUENCE</scope>
    <source>
        <strain evidence="7">CC-SYL302</strain>
    </source>
</reference>
<protein>
    <submittedName>
        <fullName evidence="7">Na/Pi symporter</fullName>
    </submittedName>
</protein>
<dbReference type="Pfam" id="PF02690">
    <property type="entry name" value="Na_Pi_cotrans"/>
    <property type="match status" value="2"/>
</dbReference>
<keyword evidence="3 6" id="KW-0812">Transmembrane</keyword>
<organism evidence="7 8">
    <name type="scientific">Flavobacterium agricola</name>
    <dbReference type="NCBI Taxonomy" id="2870839"/>
    <lineage>
        <taxon>Bacteria</taxon>
        <taxon>Pseudomonadati</taxon>
        <taxon>Bacteroidota</taxon>
        <taxon>Flavobacteriia</taxon>
        <taxon>Flavobacteriales</taxon>
        <taxon>Flavobacteriaceae</taxon>
        <taxon>Flavobacterium</taxon>
    </lineage>
</organism>
<keyword evidence="8" id="KW-1185">Reference proteome</keyword>
<evidence type="ECO:0000256" key="1">
    <source>
        <dbReference type="ARBA" id="ARBA00004651"/>
    </source>
</evidence>
<feature type="transmembrane region" description="Helical" evidence="6">
    <location>
        <begin position="272"/>
        <end position="294"/>
    </location>
</feature>
<feature type="transmembrane region" description="Helical" evidence="6">
    <location>
        <begin position="46"/>
        <end position="65"/>
    </location>
</feature>
<evidence type="ECO:0000256" key="5">
    <source>
        <dbReference type="ARBA" id="ARBA00023136"/>
    </source>
</evidence>
<sequence>MQTLHTVIIIISAITLFIFGLQSFSKEIESFGIENLQRWIKKMTNLPLGGFILGGAVTAVIQSSTLVSSLTVSLVDSGIISFRDSLMILLGTNIGTTSTGWIVSYQSDMFGPALIVLGTLISMAPSRIAVAGKSIFYFGFIFFALNLISISMEPIKNDPMLLQIMEKATNPILGIIYGIIITIIIQSSSVVVGLVIVLVSQGVVPLNAAIAIVVGANIGTTSTALLVSLKLSPMSKLVAASATGFNIIGVLIMLPFFGVLEQFARYLTDSHALQVAAAFTASNTFTSVFFLIFFKPTLKLLQKTDWYKDGMQSIEQNKISSQNPEAI</sequence>
<feature type="transmembrane region" description="Helical" evidence="6">
    <location>
        <begin position="239"/>
        <end position="260"/>
    </location>
</feature>
<dbReference type="Proteomes" id="UP001163328">
    <property type="component" value="Chromosome"/>
</dbReference>
<evidence type="ECO:0000256" key="6">
    <source>
        <dbReference type="SAM" id="Phobius"/>
    </source>
</evidence>
<feature type="transmembrane region" description="Helical" evidence="6">
    <location>
        <begin position="172"/>
        <end position="200"/>
    </location>
</feature>
<evidence type="ECO:0000256" key="4">
    <source>
        <dbReference type="ARBA" id="ARBA00022989"/>
    </source>
</evidence>
<feature type="transmembrane region" description="Helical" evidence="6">
    <location>
        <begin position="135"/>
        <end position="152"/>
    </location>
</feature>
<dbReference type="PANTHER" id="PTHR10010">
    <property type="entry name" value="SOLUTE CARRIER FAMILY 34 SODIUM PHOSPHATE , MEMBER 2-RELATED"/>
    <property type="match status" value="1"/>
</dbReference>
<evidence type="ECO:0000313" key="7">
    <source>
        <dbReference type="EMBL" id="UYW01710.1"/>
    </source>
</evidence>
<feature type="transmembrane region" description="Helical" evidence="6">
    <location>
        <begin position="206"/>
        <end position="227"/>
    </location>
</feature>
<dbReference type="InterPro" id="IPR003841">
    <property type="entry name" value="Na/Pi_transpt"/>
</dbReference>
<gene>
    <name evidence="7" type="ORF">K5I29_01930</name>
</gene>
<feature type="transmembrane region" description="Helical" evidence="6">
    <location>
        <begin position="85"/>
        <end position="103"/>
    </location>
</feature>
<evidence type="ECO:0000256" key="2">
    <source>
        <dbReference type="ARBA" id="ARBA00022475"/>
    </source>
</evidence>
<comment type="subcellular location">
    <subcellularLocation>
        <location evidence="1">Cell membrane</location>
        <topology evidence="1">Multi-pass membrane protein</topology>
    </subcellularLocation>
</comment>
<dbReference type="RefSeq" id="WP_264434181.1">
    <property type="nucleotide sequence ID" value="NZ_CP081495.1"/>
</dbReference>
<dbReference type="PANTHER" id="PTHR10010:SF46">
    <property type="entry name" value="SODIUM-DEPENDENT PHOSPHATE TRANSPORT PROTEIN 2B"/>
    <property type="match status" value="1"/>
</dbReference>
<evidence type="ECO:0000256" key="3">
    <source>
        <dbReference type="ARBA" id="ARBA00022692"/>
    </source>
</evidence>
<evidence type="ECO:0000313" key="8">
    <source>
        <dbReference type="Proteomes" id="UP001163328"/>
    </source>
</evidence>
<keyword evidence="2" id="KW-1003">Cell membrane</keyword>
<name>A0ABY6M1X3_9FLAO</name>